<organism evidence="1">
    <name type="scientific">marine metagenome</name>
    <dbReference type="NCBI Taxonomy" id="408172"/>
    <lineage>
        <taxon>unclassified sequences</taxon>
        <taxon>metagenomes</taxon>
        <taxon>ecological metagenomes</taxon>
    </lineage>
</organism>
<name>A0A382JSI3_9ZZZZ</name>
<sequence length="95" mass="10009">MPQDVAALVSSVSADGAHVELVNLDSLGSREVIIQAGSFGEHEFTRIVGGGGQRADVDASSFTLHLEPGSAVSLHLGMRRYARAPSYALPAELYQ</sequence>
<reference evidence="1" key="1">
    <citation type="submission" date="2018-05" db="EMBL/GenBank/DDBJ databases">
        <authorList>
            <person name="Lanie J.A."/>
            <person name="Ng W.-L."/>
            <person name="Kazmierczak K.M."/>
            <person name="Andrzejewski T.M."/>
            <person name="Davidsen T.M."/>
            <person name="Wayne K.J."/>
            <person name="Tettelin H."/>
            <person name="Glass J.I."/>
            <person name="Rusch D."/>
            <person name="Podicherti R."/>
            <person name="Tsui H.-C.T."/>
            <person name="Winkler M.E."/>
        </authorList>
    </citation>
    <scope>NUCLEOTIDE SEQUENCE</scope>
</reference>
<dbReference type="EMBL" id="UINC01075944">
    <property type="protein sequence ID" value="SVC14625.1"/>
    <property type="molecule type" value="Genomic_DNA"/>
</dbReference>
<protein>
    <submittedName>
        <fullName evidence="1">Uncharacterized protein</fullName>
    </submittedName>
</protein>
<proteinExistence type="predicted"/>
<gene>
    <name evidence="1" type="ORF">METZ01_LOCUS267479</name>
</gene>
<accession>A0A382JSI3</accession>
<dbReference type="AlphaFoldDB" id="A0A382JSI3"/>
<evidence type="ECO:0000313" key="1">
    <source>
        <dbReference type="EMBL" id="SVC14625.1"/>
    </source>
</evidence>